<evidence type="ECO:0000313" key="2">
    <source>
        <dbReference type="Proteomes" id="UP000031668"/>
    </source>
</evidence>
<comment type="caution">
    <text evidence="1">The sequence shown here is derived from an EMBL/GenBank/DDBJ whole genome shotgun (WGS) entry which is preliminary data.</text>
</comment>
<dbReference type="EMBL" id="JWZT01005071">
    <property type="protein sequence ID" value="KII62210.1"/>
    <property type="molecule type" value="Genomic_DNA"/>
</dbReference>
<name>A0A0C2M597_THEKT</name>
<proteinExistence type="predicted"/>
<gene>
    <name evidence="1" type="ORF">RF11_08423</name>
</gene>
<accession>A0A0C2M597</accession>
<reference evidence="1 2" key="1">
    <citation type="journal article" date="2014" name="Genome Biol. Evol.">
        <title>The genome of the myxosporean Thelohanellus kitauei shows adaptations to nutrient acquisition within its fish host.</title>
        <authorList>
            <person name="Yang Y."/>
            <person name="Xiong J."/>
            <person name="Zhou Z."/>
            <person name="Huo F."/>
            <person name="Miao W."/>
            <person name="Ran C."/>
            <person name="Liu Y."/>
            <person name="Zhang J."/>
            <person name="Feng J."/>
            <person name="Wang M."/>
            <person name="Wang M."/>
            <person name="Wang L."/>
            <person name="Yao B."/>
        </authorList>
    </citation>
    <scope>NUCLEOTIDE SEQUENCE [LARGE SCALE GENOMIC DNA]</scope>
    <source>
        <strain evidence="1">Wuqing</strain>
    </source>
</reference>
<dbReference type="AlphaFoldDB" id="A0A0C2M597"/>
<dbReference type="Proteomes" id="UP000031668">
    <property type="component" value="Unassembled WGS sequence"/>
</dbReference>
<evidence type="ECO:0000313" key="1">
    <source>
        <dbReference type="EMBL" id="KII62210.1"/>
    </source>
</evidence>
<keyword evidence="2" id="KW-1185">Reference proteome</keyword>
<protein>
    <submittedName>
        <fullName evidence="1">Uncharacterized protein</fullName>
    </submittedName>
</protein>
<sequence>MNYNGGGILNDDDTVIIYNMNQNTTIGFQNIICIDENNTKRLTIYIMLQYVVRKNMLSYHNEASQTKRLKIQLTKVEFVTMQNICYMTLEIITKIKLEFVMHLGKS</sequence>
<organism evidence="1 2">
    <name type="scientific">Thelohanellus kitauei</name>
    <name type="common">Myxosporean</name>
    <dbReference type="NCBI Taxonomy" id="669202"/>
    <lineage>
        <taxon>Eukaryota</taxon>
        <taxon>Metazoa</taxon>
        <taxon>Cnidaria</taxon>
        <taxon>Myxozoa</taxon>
        <taxon>Myxosporea</taxon>
        <taxon>Bivalvulida</taxon>
        <taxon>Platysporina</taxon>
        <taxon>Myxobolidae</taxon>
        <taxon>Thelohanellus</taxon>
    </lineage>
</organism>